<dbReference type="InterPro" id="IPR003738">
    <property type="entry name" value="SRAP"/>
</dbReference>
<evidence type="ECO:0000256" key="2">
    <source>
        <dbReference type="ARBA" id="ARBA00022670"/>
    </source>
</evidence>
<dbReference type="GO" id="GO:0016829">
    <property type="term" value="F:lyase activity"/>
    <property type="evidence" value="ECO:0007669"/>
    <property type="project" value="UniProtKB-KW"/>
</dbReference>
<evidence type="ECO:0000256" key="1">
    <source>
        <dbReference type="ARBA" id="ARBA00008136"/>
    </source>
</evidence>
<evidence type="ECO:0000256" key="4">
    <source>
        <dbReference type="ARBA" id="ARBA00022801"/>
    </source>
</evidence>
<dbReference type="PANTHER" id="PTHR13604:SF0">
    <property type="entry name" value="ABASIC SITE PROCESSING PROTEIN HMCES"/>
    <property type="match status" value="1"/>
</dbReference>
<dbReference type="Proteomes" id="UP000278632">
    <property type="component" value="Unassembled WGS sequence"/>
</dbReference>
<dbReference type="GO" id="GO:0106300">
    <property type="term" value="P:protein-DNA covalent cross-linking repair"/>
    <property type="evidence" value="ECO:0007669"/>
    <property type="project" value="InterPro"/>
</dbReference>
<evidence type="ECO:0000313" key="9">
    <source>
        <dbReference type="EMBL" id="RNL39775.1"/>
    </source>
</evidence>
<dbReference type="RefSeq" id="WP_123192915.1">
    <property type="nucleotide sequence ID" value="NZ_QICD01000031.1"/>
</dbReference>
<evidence type="ECO:0000256" key="3">
    <source>
        <dbReference type="ARBA" id="ARBA00022763"/>
    </source>
</evidence>
<dbReference type="PANTHER" id="PTHR13604">
    <property type="entry name" value="DC12-RELATED"/>
    <property type="match status" value="1"/>
</dbReference>
<dbReference type="Pfam" id="PF02586">
    <property type="entry name" value="SRAP"/>
    <property type="match status" value="1"/>
</dbReference>
<dbReference type="GO" id="GO:0006508">
    <property type="term" value="P:proteolysis"/>
    <property type="evidence" value="ECO:0007669"/>
    <property type="project" value="UniProtKB-KW"/>
</dbReference>
<evidence type="ECO:0000256" key="7">
    <source>
        <dbReference type="ARBA" id="ARBA00023239"/>
    </source>
</evidence>
<dbReference type="EC" id="3.4.-.-" evidence="8"/>
<evidence type="ECO:0000256" key="8">
    <source>
        <dbReference type="RuleBase" id="RU364100"/>
    </source>
</evidence>
<dbReference type="SUPFAM" id="SSF143081">
    <property type="entry name" value="BB1717-like"/>
    <property type="match status" value="1"/>
</dbReference>
<accession>A0A3N0AY27</accession>
<sequence>MCHRFATLKRADIMKAAESIAAELALEGIDLSMLDALETYRQHLSRPIDAAEAYPSSTVAVIAATGRGSQLAVADMVWGFDAPWASSGTVYNARIESILEGQDGMWADAAVRRRCIVAVRAFFETHRSETALDKTTGKSAKRQYAFERADGEPLFLAAVHEKGRFALVTTKPCACVADVHNRMPLVLNTQEAAQWLGGRYADLADRSKVPLYAKPED</sequence>
<keyword evidence="5" id="KW-0190">Covalent protein-DNA linkage</keyword>
<keyword evidence="4 8" id="KW-0378">Hydrolase</keyword>
<dbReference type="AlphaFoldDB" id="A0A3N0AY27"/>
<dbReference type="GO" id="GO:0003697">
    <property type="term" value="F:single-stranded DNA binding"/>
    <property type="evidence" value="ECO:0007669"/>
    <property type="project" value="InterPro"/>
</dbReference>
<comment type="caution">
    <text evidence="9">The sequence shown here is derived from an EMBL/GenBank/DDBJ whole genome shotgun (WGS) entry which is preliminary data.</text>
</comment>
<evidence type="ECO:0000313" key="10">
    <source>
        <dbReference type="Proteomes" id="UP000278632"/>
    </source>
</evidence>
<dbReference type="Gene3D" id="3.90.1680.10">
    <property type="entry name" value="SOS response associated peptidase-like"/>
    <property type="match status" value="1"/>
</dbReference>
<reference evidence="10" key="1">
    <citation type="submission" date="2018-05" db="EMBL/GenBank/DDBJ databases">
        <title>Genome Sequencing of selected type strains of the family Eggerthellaceae.</title>
        <authorList>
            <person name="Danylec N."/>
            <person name="Stoll D.A."/>
            <person name="Doetsch A."/>
            <person name="Huch M."/>
        </authorList>
    </citation>
    <scope>NUCLEOTIDE SEQUENCE [LARGE SCALE GENOMIC DNA]</scope>
    <source>
        <strain evidence="10">DSM 16106</strain>
    </source>
</reference>
<evidence type="ECO:0000256" key="6">
    <source>
        <dbReference type="ARBA" id="ARBA00023125"/>
    </source>
</evidence>
<evidence type="ECO:0000256" key="5">
    <source>
        <dbReference type="ARBA" id="ARBA00023124"/>
    </source>
</evidence>
<name>A0A3N0AY27_9ACTN</name>
<keyword evidence="7" id="KW-0456">Lyase</keyword>
<protein>
    <recommendedName>
        <fullName evidence="8">Abasic site processing protein</fullName>
        <ecNumber evidence="8">3.4.-.-</ecNumber>
    </recommendedName>
</protein>
<keyword evidence="10" id="KW-1185">Reference proteome</keyword>
<dbReference type="OrthoDB" id="9782620at2"/>
<organism evidence="9 10">
    <name type="scientific">Paraeggerthella hongkongensis</name>
    <dbReference type="NCBI Taxonomy" id="230658"/>
    <lineage>
        <taxon>Bacteria</taxon>
        <taxon>Bacillati</taxon>
        <taxon>Actinomycetota</taxon>
        <taxon>Coriobacteriia</taxon>
        <taxon>Eggerthellales</taxon>
        <taxon>Eggerthellaceae</taxon>
        <taxon>Paraeggerthella</taxon>
    </lineage>
</organism>
<dbReference type="EMBL" id="QICD01000031">
    <property type="protein sequence ID" value="RNL39775.1"/>
    <property type="molecule type" value="Genomic_DNA"/>
</dbReference>
<dbReference type="InterPro" id="IPR036590">
    <property type="entry name" value="SRAP-like"/>
</dbReference>
<gene>
    <name evidence="9" type="ORF">DMP08_10910</name>
</gene>
<keyword evidence="6" id="KW-0238">DNA-binding</keyword>
<keyword evidence="3" id="KW-0227">DNA damage</keyword>
<comment type="similarity">
    <text evidence="1 8">Belongs to the SOS response-associated peptidase family.</text>
</comment>
<proteinExistence type="inferred from homology"/>
<dbReference type="GO" id="GO:0008233">
    <property type="term" value="F:peptidase activity"/>
    <property type="evidence" value="ECO:0007669"/>
    <property type="project" value="UniProtKB-KW"/>
</dbReference>
<keyword evidence="2 8" id="KW-0645">Protease</keyword>